<proteinExistence type="predicted"/>
<comment type="caution">
    <text evidence="1">The sequence shown here is derived from an EMBL/GenBank/DDBJ whole genome shotgun (WGS) entry which is preliminary data.</text>
</comment>
<keyword evidence="2" id="KW-1185">Reference proteome</keyword>
<reference evidence="1 2" key="1">
    <citation type="journal article" date="2022" name="New Phytol.">
        <title>Ecological generalism drives hyperdiversity of secondary metabolite gene clusters in xylarialean endophytes.</title>
        <authorList>
            <person name="Franco M.E.E."/>
            <person name="Wisecaver J.H."/>
            <person name="Arnold A.E."/>
            <person name="Ju Y.M."/>
            <person name="Slot J.C."/>
            <person name="Ahrendt S."/>
            <person name="Moore L.P."/>
            <person name="Eastman K.E."/>
            <person name="Scott K."/>
            <person name="Konkel Z."/>
            <person name="Mondo S.J."/>
            <person name="Kuo A."/>
            <person name="Hayes R.D."/>
            <person name="Haridas S."/>
            <person name="Andreopoulos B."/>
            <person name="Riley R."/>
            <person name="LaButti K."/>
            <person name="Pangilinan J."/>
            <person name="Lipzen A."/>
            <person name="Amirebrahimi M."/>
            <person name="Yan J."/>
            <person name="Adam C."/>
            <person name="Keymanesh K."/>
            <person name="Ng V."/>
            <person name="Louie K."/>
            <person name="Northen T."/>
            <person name="Drula E."/>
            <person name="Henrissat B."/>
            <person name="Hsieh H.M."/>
            <person name="Youens-Clark K."/>
            <person name="Lutzoni F."/>
            <person name="Miadlikowska J."/>
            <person name="Eastwood D.C."/>
            <person name="Hamelin R.C."/>
            <person name="Grigoriev I.V."/>
            <person name="U'Ren J.M."/>
        </authorList>
    </citation>
    <scope>NUCLEOTIDE SEQUENCE [LARGE SCALE GENOMIC DNA]</scope>
    <source>
        <strain evidence="1 2">CBS 119005</strain>
    </source>
</reference>
<sequence>MGQLVWLITGCSSGFGELLVHHVLSRGDLAIATGRKLDKIKHLELAGAAALELDVTRPQQDIDDTVAKAIAIHGRVDVVVNNAAYIVMGGWEDIEYDQILAQFDTNVFGSIKVTRAVLPHLRERRSGTMVFIGSLSGWHGHPFVGAYAGSKFALEGLVESLSRETEAFGLKTLLIEPGRFRTKLLSPGNLQVMQSKIPDYAEASREHANGLAKEDQTQPGDTQKAAKIIVDLVRKEGCAAAKDVPFRFPLGPDCFSTIKEKCEETLNLLQEWKDVINSTNHDSGTDIGSN</sequence>
<name>A0ACB9YPZ7_9PEZI</name>
<gene>
    <name evidence="1" type="ORF">F4820DRAFT_461079</name>
</gene>
<dbReference type="EMBL" id="MU393557">
    <property type="protein sequence ID" value="KAI4861282.1"/>
    <property type="molecule type" value="Genomic_DNA"/>
</dbReference>
<accession>A0ACB9YPZ7</accession>
<evidence type="ECO:0000313" key="2">
    <source>
        <dbReference type="Proteomes" id="UP001497700"/>
    </source>
</evidence>
<dbReference type="Proteomes" id="UP001497700">
    <property type="component" value="Unassembled WGS sequence"/>
</dbReference>
<organism evidence="1 2">
    <name type="scientific">Hypoxylon rubiginosum</name>
    <dbReference type="NCBI Taxonomy" id="110542"/>
    <lineage>
        <taxon>Eukaryota</taxon>
        <taxon>Fungi</taxon>
        <taxon>Dikarya</taxon>
        <taxon>Ascomycota</taxon>
        <taxon>Pezizomycotina</taxon>
        <taxon>Sordariomycetes</taxon>
        <taxon>Xylariomycetidae</taxon>
        <taxon>Xylariales</taxon>
        <taxon>Hypoxylaceae</taxon>
        <taxon>Hypoxylon</taxon>
    </lineage>
</organism>
<protein>
    <submittedName>
        <fullName evidence="1">NAD(P)-binding protein</fullName>
    </submittedName>
</protein>
<evidence type="ECO:0000313" key="1">
    <source>
        <dbReference type="EMBL" id="KAI4861282.1"/>
    </source>
</evidence>